<protein>
    <submittedName>
        <fullName evidence="3">Uncharacterized protein</fullName>
    </submittedName>
</protein>
<accession>A0A8X7P6Y9</accession>
<organism evidence="3 4">
    <name type="scientific">Brassica carinata</name>
    <name type="common">Ethiopian mustard</name>
    <name type="synonym">Abyssinian cabbage</name>
    <dbReference type="NCBI Taxonomy" id="52824"/>
    <lineage>
        <taxon>Eukaryota</taxon>
        <taxon>Viridiplantae</taxon>
        <taxon>Streptophyta</taxon>
        <taxon>Embryophyta</taxon>
        <taxon>Tracheophyta</taxon>
        <taxon>Spermatophyta</taxon>
        <taxon>Magnoliopsida</taxon>
        <taxon>eudicotyledons</taxon>
        <taxon>Gunneridae</taxon>
        <taxon>Pentapetalae</taxon>
        <taxon>rosids</taxon>
        <taxon>malvids</taxon>
        <taxon>Brassicales</taxon>
        <taxon>Brassicaceae</taxon>
        <taxon>Brassiceae</taxon>
        <taxon>Brassica</taxon>
    </lineage>
</organism>
<evidence type="ECO:0000313" key="4">
    <source>
        <dbReference type="Proteomes" id="UP000886595"/>
    </source>
</evidence>
<dbReference type="EMBL" id="JAAMPC010000017">
    <property type="protein sequence ID" value="KAG2245735.1"/>
    <property type="molecule type" value="Genomic_DNA"/>
</dbReference>
<proteinExistence type="predicted"/>
<evidence type="ECO:0000313" key="3">
    <source>
        <dbReference type="EMBL" id="KAG2245735.1"/>
    </source>
</evidence>
<keyword evidence="2" id="KW-1133">Transmembrane helix</keyword>
<reference evidence="3 4" key="1">
    <citation type="submission" date="2020-02" db="EMBL/GenBank/DDBJ databases">
        <authorList>
            <person name="Ma Q."/>
            <person name="Huang Y."/>
            <person name="Song X."/>
            <person name="Pei D."/>
        </authorList>
    </citation>
    <scope>NUCLEOTIDE SEQUENCE [LARGE SCALE GENOMIC DNA]</scope>
    <source>
        <strain evidence="3">Sxm20200214</strain>
        <tissue evidence="3">Leaf</tissue>
    </source>
</reference>
<keyword evidence="2" id="KW-0472">Membrane</keyword>
<feature type="region of interest" description="Disordered" evidence="1">
    <location>
        <begin position="1"/>
        <end position="24"/>
    </location>
</feature>
<dbReference type="OrthoDB" id="10404563at2759"/>
<keyword evidence="4" id="KW-1185">Reference proteome</keyword>
<feature type="transmembrane region" description="Helical" evidence="2">
    <location>
        <begin position="36"/>
        <end position="60"/>
    </location>
</feature>
<evidence type="ECO:0000256" key="1">
    <source>
        <dbReference type="SAM" id="MobiDB-lite"/>
    </source>
</evidence>
<gene>
    <name evidence="3" type="ORF">Bca52824_085363</name>
</gene>
<evidence type="ECO:0000256" key="2">
    <source>
        <dbReference type="SAM" id="Phobius"/>
    </source>
</evidence>
<name>A0A8X7P6Y9_BRACI</name>
<keyword evidence="2" id="KW-0812">Transmembrane</keyword>
<sequence>MNLSLSGSGWHVLPVLDPPLSGVNDTSDGKGVDDRLYMAALVINLIQFLVFHRNLIWLLFTSMIRDQDCEYEVVDDDDEYDDNTPE</sequence>
<dbReference type="Proteomes" id="UP000886595">
    <property type="component" value="Unassembled WGS sequence"/>
</dbReference>
<dbReference type="AlphaFoldDB" id="A0A8X7P6Y9"/>
<comment type="caution">
    <text evidence="3">The sequence shown here is derived from an EMBL/GenBank/DDBJ whole genome shotgun (WGS) entry which is preliminary data.</text>
</comment>